<evidence type="ECO:0000313" key="1">
    <source>
        <dbReference type="EMBL" id="GLY88151.1"/>
    </source>
</evidence>
<protein>
    <submittedName>
        <fullName evidence="1">Uncharacterized protein</fullName>
    </submittedName>
</protein>
<name>A0A9W6S3Y7_9ACTN</name>
<gene>
    <name evidence="1" type="ORF">Airi02_060800</name>
</gene>
<reference evidence="1" key="1">
    <citation type="submission" date="2023-03" db="EMBL/GenBank/DDBJ databases">
        <title>Actinoallomurus iriomotensis NBRC 103684.</title>
        <authorList>
            <person name="Ichikawa N."/>
            <person name="Sato H."/>
            <person name="Tonouchi N."/>
        </authorList>
    </citation>
    <scope>NUCLEOTIDE SEQUENCE</scope>
    <source>
        <strain evidence="1">NBRC 103684</strain>
    </source>
</reference>
<dbReference type="EMBL" id="BSTK01000009">
    <property type="protein sequence ID" value="GLY88151.1"/>
    <property type="molecule type" value="Genomic_DNA"/>
</dbReference>
<accession>A0A9W6S3Y7</accession>
<keyword evidence="2" id="KW-1185">Reference proteome</keyword>
<sequence length="49" mass="5566">MLAFVVAHDHDRVRAFTEKSDHLTGRRSAVDQIADADQQIVRAEVDFVE</sequence>
<comment type="caution">
    <text evidence="1">The sequence shown here is derived from an EMBL/GenBank/DDBJ whole genome shotgun (WGS) entry which is preliminary data.</text>
</comment>
<dbReference type="Proteomes" id="UP001165074">
    <property type="component" value="Unassembled WGS sequence"/>
</dbReference>
<proteinExistence type="predicted"/>
<dbReference type="AlphaFoldDB" id="A0A9W6S3Y7"/>
<organism evidence="1 2">
    <name type="scientific">Actinoallomurus iriomotensis</name>
    <dbReference type="NCBI Taxonomy" id="478107"/>
    <lineage>
        <taxon>Bacteria</taxon>
        <taxon>Bacillati</taxon>
        <taxon>Actinomycetota</taxon>
        <taxon>Actinomycetes</taxon>
        <taxon>Streptosporangiales</taxon>
        <taxon>Thermomonosporaceae</taxon>
        <taxon>Actinoallomurus</taxon>
    </lineage>
</organism>
<evidence type="ECO:0000313" key="2">
    <source>
        <dbReference type="Proteomes" id="UP001165074"/>
    </source>
</evidence>